<dbReference type="EMBL" id="JAKIKU010000004">
    <property type="protein sequence ID" value="MCL1045539.1"/>
    <property type="molecule type" value="Genomic_DNA"/>
</dbReference>
<dbReference type="Gene3D" id="1.10.246.40">
    <property type="entry name" value="Tn5 transposase, domain 1"/>
    <property type="match status" value="1"/>
</dbReference>
<comment type="caution">
    <text evidence="1">The sequence shown here is derived from an EMBL/GenBank/DDBJ whole genome shotgun (WGS) entry which is preliminary data.</text>
</comment>
<reference evidence="1 2" key="1">
    <citation type="submission" date="2022-01" db="EMBL/GenBank/DDBJ databases">
        <title>Whole genome-based taxonomy of the Shewanellaceae.</title>
        <authorList>
            <person name="Martin-Rodriguez A.J."/>
        </authorList>
    </citation>
    <scope>NUCLEOTIDE SEQUENCE [LARGE SCALE GENOMIC DNA]</scope>
    <source>
        <strain evidence="1 2">DSM 24955</strain>
    </source>
</reference>
<evidence type="ECO:0008006" key="3">
    <source>
        <dbReference type="Google" id="ProtNLM"/>
    </source>
</evidence>
<evidence type="ECO:0000313" key="2">
    <source>
        <dbReference type="Proteomes" id="UP001202134"/>
    </source>
</evidence>
<proteinExistence type="predicted"/>
<dbReference type="Gene3D" id="3.90.350.10">
    <property type="entry name" value="Transposase Inhibitor Protein From Tn5, Chain A, domain 1"/>
    <property type="match status" value="1"/>
</dbReference>
<dbReference type="InterPro" id="IPR012337">
    <property type="entry name" value="RNaseH-like_sf"/>
</dbReference>
<evidence type="ECO:0000313" key="1">
    <source>
        <dbReference type="EMBL" id="MCL1045539.1"/>
    </source>
</evidence>
<protein>
    <recommendedName>
        <fullName evidence="3">Transposase</fullName>
    </recommendedName>
</protein>
<accession>A0ABT0KPI0</accession>
<sequence>MSRCSGKSIAESCRGNEAKVERAYRLIHNDKIPPEVIRASGFQHTAELTQPYEEILALDDSTALSYKHQVAEDLGKLGRTTDKSRGWWVHPTLLLDSLTTRTIGLIHQEYWLGPNNPEEINCDTHNLYSTHYHLIT</sequence>
<gene>
    <name evidence="1" type="ORF">L2737_09400</name>
</gene>
<dbReference type="SUPFAM" id="SSF53098">
    <property type="entry name" value="Ribonuclease H-like"/>
    <property type="match status" value="1"/>
</dbReference>
<keyword evidence="2" id="KW-1185">Reference proteome</keyword>
<dbReference type="RefSeq" id="WP_248955555.1">
    <property type="nucleotide sequence ID" value="NZ_JAKIKU010000004.1"/>
</dbReference>
<dbReference type="Proteomes" id="UP001202134">
    <property type="component" value="Unassembled WGS sequence"/>
</dbReference>
<name>A0ABT0KPI0_9GAMM</name>
<dbReference type="InterPro" id="IPR038215">
    <property type="entry name" value="TN5-like_N_sf"/>
</dbReference>
<organism evidence="1 2">
    <name type="scientific">Shewanella electrodiphila</name>
    <dbReference type="NCBI Taxonomy" id="934143"/>
    <lineage>
        <taxon>Bacteria</taxon>
        <taxon>Pseudomonadati</taxon>
        <taxon>Pseudomonadota</taxon>
        <taxon>Gammaproteobacteria</taxon>
        <taxon>Alteromonadales</taxon>
        <taxon>Shewanellaceae</taxon>
        <taxon>Shewanella</taxon>
    </lineage>
</organism>